<dbReference type="SUPFAM" id="SSF53850">
    <property type="entry name" value="Periplasmic binding protein-like II"/>
    <property type="match status" value="1"/>
</dbReference>
<evidence type="ECO:0000313" key="3">
    <source>
        <dbReference type="EMBL" id="BEQ15612.1"/>
    </source>
</evidence>
<proteinExistence type="inferred from homology"/>
<dbReference type="CDD" id="cd07012">
    <property type="entry name" value="PBP2_Bug_TTT"/>
    <property type="match status" value="1"/>
</dbReference>
<dbReference type="InterPro" id="IPR042100">
    <property type="entry name" value="Bug_dom1"/>
</dbReference>
<evidence type="ECO:0000313" key="4">
    <source>
        <dbReference type="Proteomes" id="UP001366166"/>
    </source>
</evidence>
<feature type="chain" id="PRO_5043919538" evidence="2">
    <location>
        <begin position="28"/>
        <end position="324"/>
    </location>
</feature>
<dbReference type="PIRSF" id="PIRSF017082">
    <property type="entry name" value="YflP"/>
    <property type="match status" value="1"/>
</dbReference>
<name>A0AAU9F411_9BACT</name>
<dbReference type="Gene3D" id="3.40.190.150">
    <property type="entry name" value="Bordetella uptake gene, domain 1"/>
    <property type="match status" value="1"/>
</dbReference>
<keyword evidence="2" id="KW-0732">Signal</keyword>
<gene>
    <name evidence="3" type="ORF">FAK_26780</name>
</gene>
<organism evidence="3 4">
    <name type="scientific">Desulfoferula mesophila</name>
    <dbReference type="NCBI Taxonomy" id="3058419"/>
    <lineage>
        <taxon>Bacteria</taxon>
        <taxon>Pseudomonadati</taxon>
        <taxon>Thermodesulfobacteriota</taxon>
        <taxon>Desulfarculia</taxon>
        <taxon>Desulfarculales</taxon>
        <taxon>Desulfarculaceae</taxon>
        <taxon>Desulfoferula</taxon>
    </lineage>
</organism>
<dbReference type="PANTHER" id="PTHR42928:SF5">
    <property type="entry name" value="BLR1237 PROTEIN"/>
    <property type="match status" value="1"/>
</dbReference>
<dbReference type="RefSeq" id="WP_338600247.1">
    <property type="nucleotide sequence ID" value="NZ_AP028679.1"/>
</dbReference>
<dbReference type="Gene3D" id="3.40.190.10">
    <property type="entry name" value="Periplasmic binding protein-like II"/>
    <property type="match status" value="1"/>
</dbReference>
<evidence type="ECO:0000256" key="2">
    <source>
        <dbReference type="SAM" id="SignalP"/>
    </source>
</evidence>
<sequence length="324" mass="35025">MRRRKLGTILAGIAALSLVLLGGTALAAYPDKPITFLVNYGAGGTTDLTSRLLCSVAEKPLGQTITVVNKPGGGGTVEPTYLATRKPDGYTIGVTSFSPMAVAPHMMKVNYTLKDFAFIAGVCRYLYGVAVKADSPYKTWADLMKAIESGKRLTMATPSPVQAILFPRLAKFTGKKMDNVVWVRYKSGKETTVALLGGHVDMIVGNPMDIAPQVKTGELRMLASASPVRWPLLPDVPTLHDLGYKVDIDSWLGFAAPAGIKEDRRAKLQAAFKSAVEDKAIQKKMIDLGMAPMFMSGPDYAKFCEKGFKEMGEDLKTVGLEKKK</sequence>
<accession>A0AAU9F411</accession>
<dbReference type="Pfam" id="PF03401">
    <property type="entry name" value="TctC"/>
    <property type="match status" value="1"/>
</dbReference>
<dbReference type="AlphaFoldDB" id="A0AAU9F411"/>
<evidence type="ECO:0000256" key="1">
    <source>
        <dbReference type="ARBA" id="ARBA00006987"/>
    </source>
</evidence>
<dbReference type="EMBL" id="AP028679">
    <property type="protein sequence ID" value="BEQ15612.1"/>
    <property type="molecule type" value="Genomic_DNA"/>
</dbReference>
<reference evidence="4" key="1">
    <citation type="journal article" date="2023" name="Arch. Microbiol.">
        <title>Desulfoferula mesophilus gen. nov. sp. nov., a mesophilic sulfate-reducing bacterium isolated from a brackish lake sediment.</title>
        <authorList>
            <person name="Watanabe T."/>
            <person name="Yabe T."/>
            <person name="Tsuji J.M."/>
            <person name="Fukui M."/>
        </authorList>
    </citation>
    <scope>NUCLEOTIDE SEQUENCE [LARGE SCALE GENOMIC DNA]</scope>
    <source>
        <strain evidence="4">12FAK</strain>
    </source>
</reference>
<dbReference type="KEGG" id="dmp:FAK_26780"/>
<dbReference type="InterPro" id="IPR005064">
    <property type="entry name" value="BUG"/>
</dbReference>
<dbReference type="Proteomes" id="UP001366166">
    <property type="component" value="Chromosome"/>
</dbReference>
<keyword evidence="4" id="KW-1185">Reference proteome</keyword>
<protein>
    <submittedName>
        <fullName evidence="3">ABC transporter substrate-binding protein</fullName>
    </submittedName>
</protein>
<feature type="signal peptide" evidence="2">
    <location>
        <begin position="1"/>
        <end position="27"/>
    </location>
</feature>
<dbReference type="PANTHER" id="PTHR42928">
    <property type="entry name" value="TRICARBOXYLATE-BINDING PROTEIN"/>
    <property type="match status" value="1"/>
</dbReference>
<comment type="similarity">
    <text evidence="1">Belongs to the UPF0065 (bug) family.</text>
</comment>